<evidence type="ECO:0000313" key="3">
    <source>
        <dbReference type="EMBL" id="MEB3103411.1"/>
    </source>
</evidence>
<dbReference type="InterPro" id="IPR000551">
    <property type="entry name" value="MerR-type_HTH_dom"/>
</dbReference>
<dbReference type="CDD" id="cd01106">
    <property type="entry name" value="HTH_TipAL-Mta"/>
    <property type="match status" value="1"/>
</dbReference>
<name>A0ABU5ZNY9_9BACL</name>
<feature type="domain" description="HTH merR-type" evidence="2">
    <location>
        <begin position="8"/>
        <end position="77"/>
    </location>
</feature>
<proteinExistence type="predicted"/>
<dbReference type="PANTHER" id="PTHR30204:SF96">
    <property type="entry name" value="CHROMOSOME-ANCHORING PROTEIN RACA"/>
    <property type="match status" value="1"/>
</dbReference>
<dbReference type="Proteomes" id="UP001310386">
    <property type="component" value="Unassembled WGS sequence"/>
</dbReference>
<keyword evidence="4" id="KW-1185">Reference proteome</keyword>
<dbReference type="Gene3D" id="1.10.1660.10">
    <property type="match status" value="1"/>
</dbReference>
<evidence type="ECO:0000259" key="2">
    <source>
        <dbReference type="PROSITE" id="PS50937"/>
    </source>
</evidence>
<evidence type="ECO:0000256" key="1">
    <source>
        <dbReference type="ARBA" id="ARBA00023125"/>
    </source>
</evidence>
<dbReference type="SUPFAM" id="SSF46955">
    <property type="entry name" value="Putative DNA-binding domain"/>
    <property type="match status" value="1"/>
</dbReference>
<dbReference type="PRINTS" id="PR00040">
    <property type="entry name" value="HTHMERR"/>
</dbReference>
<dbReference type="InterPro" id="IPR047057">
    <property type="entry name" value="MerR_fam"/>
</dbReference>
<protein>
    <submittedName>
        <fullName evidence="3">MerR family transcriptional regulator</fullName>
    </submittedName>
</protein>
<comment type="caution">
    <text evidence="3">The sequence shown here is derived from an EMBL/GenBank/DDBJ whole genome shotgun (WGS) entry which is preliminary data.</text>
</comment>
<dbReference type="PROSITE" id="PS50937">
    <property type="entry name" value="HTH_MERR_2"/>
    <property type="match status" value="1"/>
</dbReference>
<dbReference type="Pfam" id="PF13411">
    <property type="entry name" value="MerR_1"/>
    <property type="match status" value="1"/>
</dbReference>
<reference evidence="3" key="1">
    <citation type="submission" date="2023-12" db="EMBL/GenBank/DDBJ databases">
        <title>Fervidustalea candida gen. nov., sp. nov., a novel member of the family Paenibacillaceae isolated from a geothermal area.</title>
        <authorList>
            <person name="Li W.-J."/>
            <person name="Jiao J.-Y."/>
            <person name="Chen Y."/>
        </authorList>
    </citation>
    <scope>NUCLEOTIDE SEQUENCE</scope>
    <source>
        <strain evidence="3">SYSU GA230002</strain>
    </source>
</reference>
<dbReference type="RefSeq" id="WP_371755538.1">
    <property type="nucleotide sequence ID" value="NZ_JAYJLD010000035.1"/>
</dbReference>
<dbReference type="SMART" id="SM00422">
    <property type="entry name" value="HTH_MERR"/>
    <property type="match status" value="1"/>
</dbReference>
<sequence length="265" mass="30675">MSKEKEKLFTVGELARKCGVTVRTLQYYDTNGLLVPSEYTEGGRRMYGRREIIRLQQILFLKSMGFSLEEIRDRLLPAESSEELEQIFKQQKEVLIGQISHIQETVKLINKVVDEIKLGKEVDIDRLFAIIGAARMGNPYSFMIRHFSKDQIEYFFDRFEDEDAAAEFNNNSQVLTAELVELYQRNADPEGIEAQKLAARWWNLVMLLVKDNPALLQNIFAIGGNEDNWPSDVKELREAIKSFLGRALSAYLKNNNIKLPFMEER</sequence>
<dbReference type="EMBL" id="JAYJLD010000035">
    <property type="protein sequence ID" value="MEB3103411.1"/>
    <property type="molecule type" value="Genomic_DNA"/>
</dbReference>
<gene>
    <name evidence="3" type="ORF">VF724_17395</name>
</gene>
<evidence type="ECO:0000313" key="4">
    <source>
        <dbReference type="Proteomes" id="UP001310386"/>
    </source>
</evidence>
<dbReference type="PANTHER" id="PTHR30204">
    <property type="entry name" value="REDOX-CYCLING DRUG-SENSING TRANSCRIPTIONAL ACTIVATOR SOXR"/>
    <property type="match status" value="1"/>
</dbReference>
<keyword evidence="1" id="KW-0238">DNA-binding</keyword>
<organism evidence="3 4">
    <name type="scientific">Ferviditalea candida</name>
    <dbReference type="NCBI Taxonomy" id="3108399"/>
    <lineage>
        <taxon>Bacteria</taxon>
        <taxon>Bacillati</taxon>
        <taxon>Bacillota</taxon>
        <taxon>Bacilli</taxon>
        <taxon>Bacillales</taxon>
        <taxon>Paenibacillaceae</taxon>
        <taxon>Ferviditalea</taxon>
    </lineage>
</organism>
<accession>A0ABU5ZNY9</accession>
<dbReference type="InterPro" id="IPR009061">
    <property type="entry name" value="DNA-bd_dom_put_sf"/>
</dbReference>